<comment type="cofactor">
    <cofactor evidence="1">
        <name>FAD</name>
        <dbReference type="ChEBI" id="CHEBI:57692"/>
    </cofactor>
</comment>
<name>A0A0K8P1Z0_PISS1</name>
<protein>
    <recommendedName>
        <fullName evidence="4">FAD-binding domain-containing protein</fullName>
    </recommendedName>
</protein>
<keyword evidence="2" id="KW-0285">Flavoprotein</keyword>
<dbReference type="Gene3D" id="3.30.70.2450">
    <property type="match status" value="1"/>
</dbReference>
<dbReference type="Gene3D" id="3.50.50.60">
    <property type="entry name" value="FAD/NAD(P)-binding domain"/>
    <property type="match status" value="1"/>
</dbReference>
<keyword evidence="6" id="KW-1185">Reference proteome</keyword>
<dbReference type="Pfam" id="PF01494">
    <property type="entry name" value="FAD_binding_3"/>
    <property type="match status" value="1"/>
</dbReference>
<dbReference type="InterPro" id="IPR002938">
    <property type="entry name" value="FAD-bd"/>
</dbReference>
<dbReference type="RefSeq" id="WP_054020181.1">
    <property type="nucleotide sequence ID" value="NZ_BBYR01000032.1"/>
</dbReference>
<reference evidence="5 6" key="2">
    <citation type="journal article" date="2016" name="Science">
        <title>A bacterium that degrades and assimilates poly(ethylene terephthalate).</title>
        <authorList>
            <person name="Yoshida S."/>
            <person name="Hiraga K."/>
            <person name="Takehana T."/>
            <person name="Taniguchi I."/>
            <person name="Yamaji H."/>
            <person name="Maeda Y."/>
            <person name="Toyohara K."/>
            <person name="Miyamoto K."/>
            <person name="Kimura Y."/>
            <person name="Oda K."/>
        </authorList>
    </citation>
    <scope>NUCLEOTIDE SEQUENCE [LARGE SCALE GENOMIC DNA]</scope>
    <source>
        <strain evidence="6">NBRC 110686 / TISTR 2288 / 201-F6</strain>
    </source>
</reference>
<feature type="domain" description="FAD-binding" evidence="4">
    <location>
        <begin position="7"/>
        <end position="337"/>
    </location>
</feature>
<proteinExistence type="predicted"/>
<dbReference type="InterPro" id="IPR036188">
    <property type="entry name" value="FAD/NAD-bd_sf"/>
</dbReference>
<evidence type="ECO:0000256" key="2">
    <source>
        <dbReference type="ARBA" id="ARBA00022630"/>
    </source>
</evidence>
<evidence type="ECO:0000313" key="6">
    <source>
        <dbReference type="Proteomes" id="UP000037660"/>
    </source>
</evidence>
<evidence type="ECO:0000259" key="4">
    <source>
        <dbReference type="Pfam" id="PF01494"/>
    </source>
</evidence>
<dbReference type="GO" id="GO:0016709">
    <property type="term" value="F:oxidoreductase activity, acting on paired donors, with incorporation or reduction of molecular oxygen, NAD(P)H as one donor, and incorporation of one atom of oxygen"/>
    <property type="evidence" value="ECO:0007669"/>
    <property type="project" value="UniProtKB-ARBA"/>
</dbReference>
<reference evidence="6" key="1">
    <citation type="submission" date="2015-07" db="EMBL/GenBank/DDBJ databases">
        <title>Discovery of a poly(ethylene terephthalate assimilation.</title>
        <authorList>
            <person name="Yoshida S."/>
            <person name="Hiraga K."/>
            <person name="Takehana T."/>
            <person name="Taniguchi I."/>
            <person name="Yamaji H."/>
            <person name="Maeda Y."/>
            <person name="Toyohara K."/>
            <person name="Miyamoto K."/>
            <person name="Kimura Y."/>
            <person name="Oda K."/>
        </authorList>
    </citation>
    <scope>NUCLEOTIDE SEQUENCE [LARGE SCALE GENOMIC DNA]</scope>
    <source>
        <strain evidence="6">NBRC 110686 / TISTR 2288 / 201-F6</strain>
    </source>
</reference>
<evidence type="ECO:0000256" key="3">
    <source>
        <dbReference type="ARBA" id="ARBA00022827"/>
    </source>
</evidence>
<evidence type="ECO:0000313" key="5">
    <source>
        <dbReference type="EMBL" id="GAP36180.1"/>
    </source>
</evidence>
<dbReference type="EMBL" id="BBYR01000032">
    <property type="protein sequence ID" value="GAP36180.1"/>
    <property type="molecule type" value="Genomic_DNA"/>
</dbReference>
<dbReference type="InterPro" id="IPR050641">
    <property type="entry name" value="RIFMO-like"/>
</dbReference>
<comment type="caution">
    <text evidence="5">The sequence shown here is derived from an EMBL/GenBank/DDBJ whole genome shotgun (WGS) entry which is preliminary data.</text>
</comment>
<accession>A0A0K8P1Z0</accession>
<dbReference type="PRINTS" id="PR00420">
    <property type="entry name" value="RNGMNOXGNASE"/>
</dbReference>
<dbReference type="PANTHER" id="PTHR43004:SF19">
    <property type="entry name" value="BINDING MONOOXYGENASE, PUTATIVE (JCVI)-RELATED"/>
    <property type="match status" value="1"/>
</dbReference>
<dbReference type="Proteomes" id="UP000037660">
    <property type="component" value="Unassembled WGS sequence"/>
</dbReference>
<dbReference type="OrthoDB" id="3443359at2"/>
<organism evidence="5 6">
    <name type="scientific">Piscinibacter sakaiensis</name>
    <name type="common">Ideonella sakaiensis</name>
    <dbReference type="NCBI Taxonomy" id="1547922"/>
    <lineage>
        <taxon>Bacteria</taxon>
        <taxon>Pseudomonadati</taxon>
        <taxon>Pseudomonadota</taxon>
        <taxon>Betaproteobacteria</taxon>
        <taxon>Burkholderiales</taxon>
        <taxon>Sphaerotilaceae</taxon>
        <taxon>Piscinibacter</taxon>
    </lineage>
</organism>
<evidence type="ECO:0000256" key="1">
    <source>
        <dbReference type="ARBA" id="ARBA00001974"/>
    </source>
</evidence>
<dbReference type="STRING" id="1547922.ISF6_2020"/>
<dbReference type="GO" id="GO:0071949">
    <property type="term" value="F:FAD binding"/>
    <property type="evidence" value="ECO:0007669"/>
    <property type="project" value="InterPro"/>
</dbReference>
<sequence>MERVEGVLVAGAGPVALVTALILARAGVPVDVLEAQPQVEPSPRAIVYHAPTVALLDRLGLLQDALQDGLLKQDYHYRDGQGRILARLDMAVTAPDTRYPYNLHLGQDLLGEIVLKHLLATGRARVHWGQQVCAAAQDDQGVEVTARTAGGERVWRGDWLVGADGARSGVRQALGLAFDGITWPERFVAVNLHYDFAAHGYARANFVVDPDDWAIIPVLDQRSGWRVTYGEDAALPEAGVLERLPGRLARLLPDPAQSYRIDRVAPYRVHQRSAPSYRVGRVLLAGDAAHITNPCGGLGLTSGLLDAAHLGDALAAVVRGAAPDRVLDDYAAERRRIFLEFTSPTASENKRRLGERDPARRRADLERLQRLNDDPDLQRQVLMGTTALQSRPYDFTVV</sequence>
<gene>
    <name evidence="5" type="ORF">ISF6_2020</name>
</gene>
<dbReference type="SUPFAM" id="SSF51905">
    <property type="entry name" value="FAD/NAD(P)-binding domain"/>
    <property type="match status" value="1"/>
</dbReference>
<dbReference type="AlphaFoldDB" id="A0A0K8P1Z0"/>
<keyword evidence="3" id="KW-0274">FAD</keyword>
<dbReference type="PANTHER" id="PTHR43004">
    <property type="entry name" value="TRK SYSTEM POTASSIUM UPTAKE PROTEIN"/>
    <property type="match status" value="1"/>
</dbReference>